<accession>A0A0K3CQ71</accession>
<dbReference type="GO" id="GO:0016829">
    <property type="term" value="F:lyase activity"/>
    <property type="evidence" value="ECO:0007669"/>
    <property type="project" value="UniProtKB-KW"/>
</dbReference>
<proteinExistence type="predicted"/>
<dbReference type="InterPro" id="IPR032675">
    <property type="entry name" value="LRR_dom_sf"/>
</dbReference>
<name>A0A0K3CQ71_RHOTO</name>
<evidence type="ECO:0000313" key="3">
    <source>
        <dbReference type="Proteomes" id="UP000199069"/>
    </source>
</evidence>
<dbReference type="SUPFAM" id="SSF52058">
    <property type="entry name" value="L domain-like"/>
    <property type="match status" value="1"/>
</dbReference>
<keyword evidence="3" id="KW-1185">Reference proteome</keyword>
<keyword evidence="1" id="KW-0456">Lyase</keyword>
<reference evidence="1 3" key="1">
    <citation type="submission" date="2015-07" db="EMBL/GenBank/DDBJ databases">
        <authorList>
            <person name="Cajimat M.N.B."/>
            <person name="Milazzo M.L."/>
            <person name="Fulhorst C.F."/>
        </authorList>
    </citation>
    <scope>NUCLEOTIDE SEQUENCE [LARGE SCALE GENOMIC DNA]</scope>
    <source>
        <strain evidence="1">Single colony</strain>
    </source>
</reference>
<sequence length="326" mass="36729">MGLPYLPAEILRLILDCALVPTTDRNAISHRYTLLLSFCHLSRQWRRVAQPLLFREMCMREADLEAAGRACRDLPRLAKRVRAFKVYGVGSPYREMSATRVPVLSGLRKIEELHLSFGGTVDLALLANLPRLRSFSAFRTTLTASTDYLRPFRKLAHLSLRQCTLDEAAISLIITRRMPSLVTLAYNGSTPALNFQNFPPTLHLVSTIDFRPLVEYARWVPLCENSLEISQAVSHADENGKRCIQDVLLPYGGAALLLEQTATSEAFAHLKTIYVAPPLSRSTNGRVERELAKQAEERGVRIVELGWLREWSKDAVVPACFLQELE</sequence>
<dbReference type="AlphaFoldDB" id="A0A0K3CQ71"/>
<evidence type="ECO:0000313" key="4">
    <source>
        <dbReference type="Proteomes" id="UP000239560"/>
    </source>
</evidence>
<dbReference type="EMBL" id="CWKI01000014">
    <property type="protein sequence ID" value="CTR10822.1"/>
    <property type="molecule type" value="Genomic_DNA"/>
</dbReference>
<evidence type="ECO:0000313" key="2">
    <source>
        <dbReference type="EMBL" id="PRQ70857.1"/>
    </source>
</evidence>
<protein>
    <submittedName>
        <fullName evidence="1 2">Phenylalanine ammonia lyase</fullName>
    </submittedName>
</protein>
<dbReference type="Proteomes" id="UP000239560">
    <property type="component" value="Unassembled WGS sequence"/>
</dbReference>
<dbReference type="Gene3D" id="3.80.10.10">
    <property type="entry name" value="Ribonuclease Inhibitor"/>
    <property type="match status" value="1"/>
</dbReference>
<dbReference type="EMBL" id="LCTV02000014">
    <property type="protein sequence ID" value="PRQ70857.1"/>
    <property type="molecule type" value="Genomic_DNA"/>
</dbReference>
<dbReference type="Proteomes" id="UP000199069">
    <property type="component" value="Unassembled WGS sequence"/>
</dbReference>
<evidence type="ECO:0000313" key="1">
    <source>
        <dbReference type="EMBL" id="CTR10822.1"/>
    </source>
</evidence>
<organism evidence="1 3">
    <name type="scientific">Rhodotorula toruloides</name>
    <name type="common">Yeast</name>
    <name type="synonym">Rhodosporidium toruloides</name>
    <dbReference type="NCBI Taxonomy" id="5286"/>
    <lineage>
        <taxon>Eukaryota</taxon>
        <taxon>Fungi</taxon>
        <taxon>Dikarya</taxon>
        <taxon>Basidiomycota</taxon>
        <taxon>Pucciniomycotina</taxon>
        <taxon>Microbotryomycetes</taxon>
        <taxon>Sporidiobolales</taxon>
        <taxon>Sporidiobolaceae</taxon>
        <taxon>Rhodotorula</taxon>
    </lineage>
</organism>
<dbReference type="OrthoDB" id="10271570at2759"/>
<gene>
    <name evidence="1" type="primary">FGENESH: predicted gene_14.233</name>
    <name evidence="2" type="ORF">AAT19DRAFT_11014</name>
    <name evidence="1" type="ORF">BN2166_0066830</name>
</gene>
<reference evidence="2 4" key="2">
    <citation type="journal article" date="2018" name="Elife">
        <title>Functional genomics of lipid metabolism in the oleaginous yeast Rhodosporidium toruloides.</title>
        <authorList>
            <person name="Coradetti S.T."/>
            <person name="Pinel D."/>
            <person name="Geiselman G."/>
            <person name="Ito M."/>
            <person name="Mondo S."/>
            <person name="Reilly M.C."/>
            <person name="Cheng Y.F."/>
            <person name="Bauer S."/>
            <person name="Grigoriev I."/>
            <person name="Gladden J.M."/>
            <person name="Simmons B.A."/>
            <person name="Brem R."/>
            <person name="Arkin A.P."/>
            <person name="Skerker J.M."/>
        </authorList>
    </citation>
    <scope>NUCLEOTIDE SEQUENCE [LARGE SCALE GENOMIC DNA]</scope>
    <source>
        <strain evidence="2 4">NBRC 0880</strain>
    </source>
</reference>